<organism evidence="1 2">
    <name type="scientific">Gossypium gossypioides</name>
    <name type="common">Mexican cotton</name>
    <name type="synonym">Selera gossypioides</name>
    <dbReference type="NCBI Taxonomy" id="34282"/>
    <lineage>
        <taxon>Eukaryota</taxon>
        <taxon>Viridiplantae</taxon>
        <taxon>Streptophyta</taxon>
        <taxon>Embryophyta</taxon>
        <taxon>Tracheophyta</taxon>
        <taxon>Spermatophyta</taxon>
        <taxon>Magnoliopsida</taxon>
        <taxon>eudicotyledons</taxon>
        <taxon>Gunneridae</taxon>
        <taxon>Pentapetalae</taxon>
        <taxon>rosids</taxon>
        <taxon>malvids</taxon>
        <taxon>Malvales</taxon>
        <taxon>Malvaceae</taxon>
        <taxon>Malvoideae</taxon>
        <taxon>Gossypium</taxon>
    </lineage>
</organism>
<keyword evidence="2" id="KW-1185">Reference proteome</keyword>
<comment type="caution">
    <text evidence="1">The sequence shown here is derived from an EMBL/GenBank/DDBJ whole genome shotgun (WGS) entry which is preliminary data.</text>
</comment>
<feature type="non-terminal residue" evidence="1">
    <location>
        <position position="41"/>
    </location>
</feature>
<name>A0A7J9D459_GOSGO</name>
<proteinExistence type="predicted"/>
<gene>
    <name evidence="1" type="ORF">Gogos_020924</name>
</gene>
<evidence type="ECO:0000313" key="2">
    <source>
        <dbReference type="Proteomes" id="UP000593579"/>
    </source>
</evidence>
<reference evidence="1 2" key="1">
    <citation type="journal article" date="2019" name="Genome Biol. Evol.">
        <title>Insights into the evolution of the New World diploid cottons (Gossypium, subgenus Houzingenia) based on genome sequencing.</title>
        <authorList>
            <person name="Grover C.E."/>
            <person name="Arick M.A. 2nd"/>
            <person name="Thrash A."/>
            <person name="Conover J.L."/>
            <person name="Sanders W.S."/>
            <person name="Peterson D.G."/>
            <person name="Frelichowski J.E."/>
            <person name="Scheffler J.A."/>
            <person name="Scheffler B.E."/>
            <person name="Wendel J.F."/>
        </authorList>
    </citation>
    <scope>NUCLEOTIDE SEQUENCE [LARGE SCALE GENOMIC DNA]</scope>
    <source>
        <strain evidence="1">5</strain>
        <tissue evidence="1">Leaf</tissue>
    </source>
</reference>
<sequence length="41" mass="4985">MHFNISVKKILVFHRQNKPSSHIFKQIFYFKLTLITVFMDS</sequence>
<dbReference type="EMBL" id="JABEZY010269660">
    <property type="protein sequence ID" value="MBA0755441.1"/>
    <property type="molecule type" value="Genomic_DNA"/>
</dbReference>
<dbReference type="Proteomes" id="UP000593579">
    <property type="component" value="Unassembled WGS sequence"/>
</dbReference>
<dbReference type="AlphaFoldDB" id="A0A7J9D459"/>
<evidence type="ECO:0000313" key="1">
    <source>
        <dbReference type="EMBL" id="MBA0755441.1"/>
    </source>
</evidence>
<protein>
    <submittedName>
        <fullName evidence="1">Uncharacterized protein</fullName>
    </submittedName>
</protein>
<accession>A0A7J9D459</accession>